<protein>
    <submittedName>
        <fullName evidence="1">Uncharacterized protein</fullName>
    </submittedName>
</protein>
<reference evidence="1 2" key="1">
    <citation type="journal article" date="2016" name="Nat. Commun.">
        <title>Thousands of microbial genomes shed light on interconnected biogeochemical processes in an aquifer system.</title>
        <authorList>
            <person name="Anantharaman K."/>
            <person name="Brown C.T."/>
            <person name="Hug L.A."/>
            <person name="Sharon I."/>
            <person name="Castelle C.J."/>
            <person name="Probst A.J."/>
            <person name="Thomas B.C."/>
            <person name="Singh A."/>
            <person name="Wilkins M.J."/>
            <person name="Karaoz U."/>
            <person name="Brodie E.L."/>
            <person name="Williams K.H."/>
            <person name="Hubbard S.S."/>
            <person name="Banfield J.F."/>
        </authorList>
    </citation>
    <scope>NUCLEOTIDE SEQUENCE [LARGE SCALE GENOMIC DNA]</scope>
</reference>
<comment type="caution">
    <text evidence="1">The sequence shown here is derived from an EMBL/GenBank/DDBJ whole genome shotgun (WGS) entry which is preliminary data.</text>
</comment>
<dbReference type="EMBL" id="MHIN01000006">
    <property type="protein sequence ID" value="OGY55720.1"/>
    <property type="molecule type" value="Genomic_DNA"/>
</dbReference>
<dbReference type="AlphaFoldDB" id="A0A1G1YVX0"/>
<organism evidence="1 2">
    <name type="scientific">Candidatus Buchananbacteria bacterium RIFCSPLOWO2_01_FULL_40_23b</name>
    <dbReference type="NCBI Taxonomy" id="1797544"/>
    <lineage>
        <taxon>Bacteria</taxon>
        <taxon>Candidatus Buchananiibacteriota</taxon>
    </lineage>
</organism>
<proteinExistence type="predicted"/>
<sequence>MLDLGRLIRTLLSRKQRGFELHIPDSVDGEDGCDDVGNNRNPYSETHFQLGEYDVPKILHENGFYAIHYSAAEAPDLCFNFYERYVLYDRKEKICVDVSGDVMGYSSVPPTLFENKAVDFMESLLVGTNRPLYRDEPAIEGMLFFRAWELEGSYDSLCGRMMKLRETRREYDVAVANLQTEAQILRRMYLGKE</sequence>
<evidence type="ECO:0000313" key="1">
    <source>
        <dbReference type="EMBL" id="OGY55720.1"/>
    </source>
</evidence>
<gene>
    <name evidence="1" type="ORF">A2912_01255</name>
</gene>
<dbReference type="Proteomes" id="UP000178122">
    <property type="component" value="Unassembled WGS sequence"/>
</dbReference>
<evidence type="ECO:0000313" key="2">
    <source>
        <dbReference type="Proteomes" id="UP000178122"/>
    </source>
</evidence>
<accession>A0A1G1YVX0</accession>
<name>A0A1G1YVX0_9BACT</name>